<comment type="caution">
    <text evidence="1">The sequence shown here is derived from an EMBL/GenBank/DDBJ whole genome shotgun (WGS) entry which is preliminary data.</text>
</comment>
<dbReference type="PROSITE" id="PS51257">
    <property type="entry name" value="PROKAR_LIPOPROTEIN"/>
    <property type="match status" value="1"/>
</dbReference>
<evidence type="ECO:0000313" key="2">
    <source>
        <dbReference type="Proteomes" id="UP000019148"/>
    </source>
</evidence>
<reference evidence="1 2" key="1">
    <citation type="submission" date="2013-12" db="EMBL/GenBank/DDBJ databases">
        <title>Comparative genomics of relapsing fever spirochetes.</title>
        <authorList>
            <person name="Schwan T.G."/>
            <person name="Raffel S.J."/>
            <person name="Porcella S.F."/>
        </authorList>
    </citation>
    <scope>NUCLEOTIDE SEQUENCE [LARGE SCALE GENOMIC DNA]</scope>
    <source>
        <strain evidence="1 2">CR2A</strain>
    </source>
</reference>
<dbReference type="Proteomes" id="UP000019148">
    <property type="component" value="Unassembled WGS sequence"/>
</dbReference>
<organism evidence="1 2">
    <name type="scientific">Borrelia duttonii CR2A</name>
    <dbReference type="NCBI Taxonomy" id="1432657"/>
    <lineage>
        <taxon>Bacteria</taxon>
        <taxon>Pseudomonadati</taxon>
        <taxon>Spirochaetota</taxon>
        <taxon>Spirochaetia</taxon>
        <taxon>Spirochaetales</taxon>
        <taxon>Borreliaceae</taxon>
        <taxon>Borrelia</taxon>
    </lineage>
</organism>
<sequence length="212" mass="24825">MKKNILILCITLFLYGCNANKHKEPPIVLVNPSASIMSTEEKNKFYLLIYAFDILKQDKLLSKQDTLPSHQNVPTTEVTSLLNKYDRFRTWILDDAHVQEQKKLANSFHDAYTFLINKKNELASNQDIKQYIEGAFVYYSNDKYKGNHKYDPSLYGKIDPNDPNYVDLFFDNLITTVIGKYDTNEEIFQKLKEELQNKESDTYKRSLALWTN</sequence>
<dbReference type="AlphaFoldDB" id="W6TGX4"/>
<evidence type="ECO:0000313" key="1">
    <source>
        <dbReference type="EMBL" id="ETZ17730.1"/>
    </source>
</evidence>
<accession>W6TGX4</accession>
<name>W6TGX4_9SPIR</name>
<evidence type="ECO:0008006" key="3">
    <source>
        <dbReference type="Google" id="ProtNLM"/>
    </source>
</evidence>
<gene>
    <name evidence="1" type="ORF">BDCR2A_01344</name>
</gene>
<dbReference type="EMBL" id="AZIT01000007">
    <property type="protein sequence ID" value="ETZ17730.1"/>
    <property type="molecule type" value="Genomic_DNA"/>
</dbReference>
<proteinExistence type="predicted"/>
<protein>
    <recommendedName>
        <fullName evidence="3">Mlp lipoprotein family protein</fullName>
    </recommendedName>
</protein>
<dbReference type="PATRIC" id="fig|1432657.3.peg.1318"/>
<dbReference type="RefSeq" id="WP_038367402.1">
    <property type="nucleotide sequence ID" value="NZ_AZIT01000007.1"/>
</dbReference>